<feature type="transmembrane region" description="Helical" evidence="1">
    <location>
        <begin position="20"/>
        <end position="43"/>
    </location>
</feature>
<accession>A0ABX8ZBZ5</accession>
<dbReference type="Proteomes" id="UP000824280">
    <property type="component" value="Chromosome"/>
</dbReference>
<evidence type="ECO:0000256" key="1">
    <source>
        <dbReference type="SAM" id="Phobius"/>
    </source>
</evidence>
<keyword evidence="1" id="KW-0812">Transmembrane</keyword>
<keyword evidence="1" id="KW-1133">Transmembrane helix</keyword>
<dbReference type="InterPro" id="IPR018895">
    <property type="entry name" value="DUF2474"/>
</dbReference>
<proteinExistence type="predicted"/>
<sequence>MDNSPRKHAEDTPLIQRLGWMAAIWIASVTVLGIVAMSIRWWLAP</sequence>
<reference evidence="2 3" key="1">
    <citation type="submission" date="2021-08" db="EMBL/GenBank/DDBJ databases">
        <title>Comparative Genomics Analysis of the Genus Qipengyuania Reveals Extensive Genetic Diversity and Metabolic Versatility, Including the Description of Fifteen Novel Species.</title>
        <authorList>
            <person name="Liu Y."/>
        </authorList>
    </citation>
    <scope>NUCLEOTIDE SEQUENCE [LARGE SCALE GENOMIC DNA]</scope>
    <source>
        <strain evidence="2 3">1XM2-8</strain>
    </source>
</reference>
<dbReference type="EMBL" id="CP081297">
    <property type="protein sequence ID" value="QZD86516.1"/>
    <property type="molecule type" value="Genomic_DNA"/>
</dbReference>
<dbReference type="RefSeq" id="WP_221422060.1">
    <property type="nucleotide sequence ID" value="NZ_CP081297.1"/>
</dbReference>
<organism evidence="2 3">
    <name type="scientific">Qipengyuania psychrotolerans</name>
    <dbReference type="NCBI Taxonomy" id="2867238"/>
    <lineage>
        <taxon>Bacteria</taxon>
        <taxon>Pseudomonadati</taxon>
        <taxon>Pseudomonadota</taxon>
        <taxon>Alphaproteobacteria</taxon>
        <taxon>Sphingomonadales</taxon>
        <taxon>Erythrobacteraceae</taxon>
        <taxon>Qipengyuania</taxon>
    </lineage>
</organism>
<evidence type="ECO:0000313" key="3">
    <source>
        <dbReference type="Proteomes" id="UP000824280"/>
    </source>
</evidence>
<name>A0ABX8ZBZ5_9SPHN</name>
<evidence type="ECO:0000313" key="2">
    <source>
        <dbReference type="EMBL" id="QZD86516.1"/>
    </source>
</evidence>
<protein>
    <submittedName>
        <fullName evidence="2">DUF2474 domain-containing protein</fullName>
    </submittedName>
</protein>
<keyword evidence="3" id="KW-1185">Reference proteome</keyword>
<keyword evidence="1" id="KW-0472">Membrane</keyword>
<dbReference type="Pfam" id="PF10617">
    <property type="entry name" value="DUF2474"/>
    <property type="match status" value="1"/>
</dbReference>
<gene>
    <name evidence="2" type="ORF">K3166_09735</name>
</gene>